<comment type="similarity">
    <text evidence="1">Belongs to the AB hydrolase superfamily. AB hydrolase 2 family.</text>
</comment>
<dbReference type="Gene3D" id="3.40.50.1820">
    <property type="entry name" value="alpha/beta hydrolase"/>
    <property type="match status" value="1"/>
</dbReference>
<organism evidence="4 5">
    <name type="scientific">Pycnococcus provasolii</name>
    <dbReference type="NCBI Taxonomy" id="41880"/>
    <lineage>
        <taxon>Eukaryota</taxon>
        <taxon>Viridiplantae</taxon>
        <taxon>Chlorophyta</taxon>
        <taxon>Pseudoscourfieldiophyceae</taxon>
        <taxon>Pseudoscourfieldiales</taxon>
        <taxon>Pycnococcaceae</taxon>
        <taxon>Pycnococcus</taxon>
    </lineage>
</organism>
<evidence type="ECO:0000256" key="2">
    <source>
        <dbReference type="ARBA" id="ARBA00022801"/>
    </source>
</evidence>
<evidence type="ECO:0000259" key="3">
    <source>
        <dbReference type="Pfam" id="PF02230"/>
    </source>
</evidence>
<dbReference type="InterPro" id="IPR050565">
    <property type="entry name" value="LYPA1-2/EST-like"/>
</dbReference>
<dbReference type="Proteomes" id="UP000660262">
    <property type="component" value="Unassembled WGS sequence"/>
</dbReference>
<gene>
    <name evidence="4" type="ORF">PPROV_000018800</name>
</gene>
<reference evidence="4" key="1">
    <citation type="submission" date="2020-10" db="EMBL/GenBank/DDBJ databases">
        <title>Unveiling of a novel bifunctional photoreceptor, Dualchrome1, isolated from a cosmopolitan green alga.</title>
        <authorList>
            <person name="Suzuki S."/>
            <person name="Kawachi M."/>
        </authorList>
    </citation>
    <scope>NUCLEOTIDE SEQUENCE</scope>
    <source>
        <strain evidence="4">NIES 2893</strain>
    </source>
</reference>
<dbReference type="Pfam" id="PF02230">
    <property type="entry name" value="Abhydrolase_2"/>
    <property type="match status" value="1"/>
</dbReference>
<dbReference type="InterPro" id="IPR003140">
    <property type="entry name" value="PLipase/COase/thioEstase"/>
</dbReference>
<keyword evidence="2" id="KW-0378">Hydrolase</keyword>
<dbReference type="AlphaFoldDB" id="A0A830H4H1"/>
<evidence type="ECO:0000313" key="4">
    <source>
        <dbReference type="EMBL" id="GHP01432.1"/>
    </source>
</evidence>
<sequence length="388" mass="42725">MSSPLMMSPGVVKLVQAAARRSARRARAFTIQHPFVAAQNQNNTVVNDEEPTSSSMSMSWATKDSIVSSSSTSAPSSILAYSPPVMINQPYVHYRSGDGQQAAPSTPTISQGPALHGEVTQHKLAYDFVPDGERAPADRQAWQRYQDNRMEHAQACLVFLHGLGDEGKHWEDFVRASLAVAAETATEDKRAWPQRVAVSLPTTTQVVRWSDAHLTAWMLPSPFRADAKATSTSARTRVDDGQCLARSVRQVHEIIRDVIRRRNTDASRVILGGFSQGAAMALLAAATFESKLGGAISLSGYLPTWRLPDSLKRAMDQPLDMQVLMCHGDHDGVIAVEAAQIAREQLERRGATVESHTFPWLDHAPNEEEIAIIGRWLTQRWATKEKNV</sequence>
<evidence type="ECO:0000313" key="5">
    <source>
        <dbReference type="Proteomes" id="UP000660262"/>
    </source>
</evidence>
<name>A0A830H4H1_9CHLO</name>
<accession>A0A830H4H1</accession>
<keyword evidence="5" id="KW-1185">Reference proteome</keyword>
<dbReference type="InterPro" id="IPR029058">
    <property type="entry name" value="AB_hydrolase_fold"/>
</dbReference>
<dbReference type="PANTHER" id="PTHR10655">
    <property type="entry name" value="LYSOPHOSPHOLIPASE-RELATED"/>
    <property type="match status" value="1"/>
</dbReference>
<dbReference type="PANTHER" id="PTHR10655:SF17">
    <property type="entry name" value="LYSOPHOSPHOLIPASE-LIKE PROTEIN 1"/>
    <property type="match status" value="1"/>
</dbReference>
<proteinExistence type="inferred from homology"/>
<dbReference type="OrthoDB" id="2418081at2759"/>
<protein>
    <submittedName>
        <fullName evidence="4">Acyl-protein thioesterase</fullName>
    </submittedName>
</protein>
<dbReference type="GO" id="GO:0016787">
    <property type="term" value="F:hydrolase activity"/>
    <property type="evidence" value="ECO:0007669"/>
    <property type="project" value="UniProtKB-KW"/>
</dbReference>
<dbReference type="EMBL" id="BNJQ01000001">
    <property type="protein sequence ID" value="GHP01432.1"/>
    <property type="molecule type" value="Genomic_DNA"/>
</dbReference>
<evidence type="ECO:0000256" key="1">
    <source>
        <dbReference type="ARBA" id="ARBA00006499"/>
    </source>
</evidence>
<comment type="caution">
    <text evidence="4">The sequence shown here is derived from an EMBL/GenBank/DDBJ whole genome shotgun (WGS) entry which is preliminary data.</text>
</comment>
<feature type="domain" description="Phospholipase/carboxylesterase/thioesterase" evidence="3">
    <location>
        <begin position="240"/>
        <end position="377"/>
    </location>
</feature>
<dbReference type="SUPFAM" id="SSF53474">
    <property type="entry name" value="alpha/beta-Hydrolases"/>
    <property type="match status" value="1"/>
</dbReference>